<evidence type="ECO:0000256" key="9">
    <source>
        <dbReference type="ARBA" id="ARBA00022692"/>
    </source>
</evidence>
<dbReference type="Gene3D" id="3.90.550.10">
    <property type="entry name" value="Spore Coat Polysaccharide Biosynthesis Protein SpsA, Chain A"/>
    <property type="match status" value="1"/>
</dbReference>
<dbReference type="PANTHER" id="PTHR12726:SF0">
    <property type="entry name" value="CERAMIDE GLUCOSYLTRANSFERASE"/>
    <property type="match status" value="1"/>
</dbReference>
<keyword evidence="8 16" id="KW-0808">Transferase</keyword>
<feature type="transmembrane region" description="Helical" evidence="15">
    <location>
        <begin position="386"/>
        <end position="403"/>
    </location>
</feature>
<gene>
    <name evidence="16" type="primary">HSX11</name>
    <name evidence="16" type="ORF">LTR09_007720</name>
</gene>
<evidence type="ECO:0000256" key="14">
    <source>
        <dbReference type="ARBA" id="ARBA00032575"/>
    </source>
</evidence>
<sequence>MPPFDGPTETPVSQPNHELSTITFAAATICLIWYIVVAVVCAVGYTQIFRYYSKPGEGGSPNDNGAGPEVTIIRPVKGIEPYLYDCLASTFRQCYPAWKIHVRLCVSSRSDPALLMLEQLVQDFGSDYDVQIFVEEEDEQLQSGKLQLGPNPKIRNMSRAYREASREKGGIVWIVDCNVWVGMHTLDRMLTTLNGNKFVHQLPLTTDVTDTYITHSSPDKDMSWWSTAGTRLDETFMSTMHPKFYTAINTVGVAPCIVGKSTMFPLAYLDSLTKGQGIDYFSYNICEDHLIGDMLWHGTVPSETRGEKLGKHAMCFGDLAIQPMANVSVGEYWNRRVRWLRVRKFTVLLATLVEPGTESFVCSAYGAWAVSTLPFFGKTLGIPQTWGAFVAFWLLSVGIWCAMDWKLYRKLHSGASVDSTDPRMPVPEFAKRAKKRPLHEWVLTWLGREALALPVWVWAFYGGTTVQWRGKSFWVGTDMRVHEIRSDVKNAGMNGHVDPPTRYNHTSQARPLLLERNLHYAPQSRLTVTPQTPFTALLRTTSNGSVSVFPGEPKSPRPAWRAPSRTLLRPREAEDASAATTFTTEHCGETGEVA</sequence>
<accession>A0AAJ0GAP5</accession>
<keyword evidence="17" id="KW-1185">Reference proteome</keyword>
<comment type="similarity">
    <text evidence="4">Belongs to the glycosyltransferase 2 family.</text>
</comment>
<evidence type="ECO:0000256" key="13">
    <source>
        <dbReference type="ARBA" id="ARBA00031543"/>
    </source>
</evidence>
<comment type="pathway">
    <text evidence="3">Sphingolipid metabolism.</text>
</comment>
<comment type="subcellular location">
    <subcellularLocation>
        <location evidence="1">Membrane</location>
        <topology evidence="1">Multi-pass membrane protein</topology>
    </subcellularLocation>
</comment>
<keyword evidence="9 15" id="KW-0812">Transmembrane</keyword>
<dbReference type="PANTHER" id="PTHR12726">
    <property type="entry name" value="CERAMIDE GLUCOSYLTRANSFERASE"/>
    <property type="match status" value="1"/>
</dbReference>
<evidence type="ECO:0000256" key="6">
    <source>
        <dbReference type="ARBA" id="ARBA00019988"/>
    </source>
</evidence>
<dbReference type="Proteomes" id="UP001271007">
    <property type="component" value="Unassembled WGS sequence"/>
</dbReference>
<comment type="pathway">
    <text evidence="2">Lipid metabolism; sphingolipid metabolism.</text>
</comment>
<evidence type="ECO:0000256" key="2">
    <source>
        <dbReference type="ARBA" id="ARBA00004760"/>
    </source>
</evidence>
<dbReference type="GO" id="GO:0016020">
    <property type="term" value="C:membrane"/>
    <property type="evidence" value="ECO:0007669"/>
    <property type="project" value="UniProtKB-SubCell"/>
</dbReference>
<evidence type="ECO:0000256" key="3">
    <source>
        <dbReference type="ARBA" id="ARBA00004991"/>
    </source>
</evidence>
<keyword evidence="7 16" id="KW-0328">Glycosyltransferase</keyword>
<keyword evidence="10 15" id="KW-1133">Transmembrane helix</keyword>
<dbReference type="InterPro" id="IPR025993">
    <property type="entry name" value="Ceramide_glucosylTrfase"/>
</dbReference>
<name>A0AAJ0GAP5_9PEZI</name>
<evidence type="ECO:0000256" key="15">
    <source>
        <dbReference type="SAM" id="Phobius"/>
    </source>
</evidence>
<dbReference type="GO" id="GO:0008120">
    <property type="term" value="F:ceramide glucosyltransferase activity"/>
    <property type="evidence" value="ECO:0007669"/>
    <property type="project" value="UniProtKB-EC"/>
</dbReference>
<dbReference type="AlphaFoldDB" id="A0AAJ0GAP5"/>
<dbReference type="EMBL" id="JAWDJX010000028">
    <property type="protein sequence ID" value="KAK3050971.1"/>
    <property type="molecule type" value="Genomic_DNA"/>
</dbReference>
<feature type="transmembrane region" description="Helical" evidence="15">
    <location>
        <begin position="345"/>
        <end position="366"/>
    </location>
</feature>
<dbReference type="Pfam" id="PF13506">
    <property type="entry name" value="Glyco_transf_21"/>
    <property type="match status" value="1"/>
</dbReference>
<evidence type="ECO:0000256" key="12">
    <source>
        <dbReference type="ARBA" id="ARBA00031017"/>
    </source>
</evidence>
<dbReference type="EC" id="2.4.1.80" evidence="5"/>
<feature type="transmembrane region" description="Helical" evidence="15">
    <location>
        <begin position="20"/>
        <end position="45"/>
    </location>
</feature>
<dbReference type="GO" id="GO:0006679">
    <property type="term" value="P:glucosylceramide biosynthetic process"/>
    <property type="evidence" value="ECO:0007669"/>
    <property type="project" value="TreeGrafter"/>
</dbReference>
<comment type="caution">
    <text evidence="16">The sequence shown here is derived from an EMBL/GenBank/DDBJ whole genome shotgun (WGS) entry which is preliminary data.</text>
</comment>
<evidence type="ECO:0000313" key="16">
    <source>
        <dbReference type="EMBL" id="KAK3050971.1"/>
    </source>
</evidence>
<organism evidence="16 17">
    <name type="scientific">Extremus antarcticus</name>
    <dbReference type="NCBI Taxonomy" id="702011"/>
    <lineage>
        <taxon>Eukaryota</taxon>
        <taxon>Fungi</taxon>
        <taxon>Dikarya</taxon>
        <taxon>Ascomycota</taxon>
        <taxon>Pezizomycotina</taxon>
        <taxon>Dothideomycetes</taxon>
        <taxon>Dothideomycetidae</taxon>
        <taxon>Mycosphaerellales</taxon>
        <taxon>Extremaceae</taxon>
        <taxon>Extremus</taxon>
    </lineage>
</organism>
<evidence type="ECO:0000256" key="4">
    <source>
        <dbReference type="ARBA" id="ARBA00006739"/>
    </source>
</evidence>
<dbReference type="SUPFAM" id="SSF53448">
    <property type="entry name" value="Nucleotide-diphospho-sugar transferases"/>
    <property type="match status" value="1"/>
</dbReference>
<evidence type="ECO:0000313" key="17">
    <source>
        <dbReference type="Proteomes" id="UP001271007"/>
    </source>
</evidence>
<evidence type="ECO:0000256" key="10">
    <source>
        <dbReference type="ARBA" id="ARBA00022989"/>
    </source>
</evidence>
<evidence type="ECO:0000256" key="11">
    <source>
        <dbReference type="ARBA" id="ARBA00023136"/>
    </source>
</evidence>
<evidence type="ECO:0000256" key="1">
    <source>
        <dbReference type="ARBA" id="ARBA00004141"/>
    </source>
</evidence>
<dbReference type="InterPro" id="IPR029044">
    <property type="entry name" value="Nucleotide-diphossugar_trans"/>
</dbReference>
<keyword evidence="11 15" id="KW-0472">Membrane</keyword>
<evidence type="ECO:0000256" key="8">
    <source>
        <dbReference type="ARBA" id="ARBA00022679"/>
    </source>
</evidence>
<evidence type="ECO:0000256" key="7">
    <source>
        <dbReference type="ARBA" id="ARBA00022676"/>
    </source>
</evidence>
<evidence type="ECO:0000256" key="5">
    <source>
        <dbReference type="ARBA" id="ARBA00012699"/>
    </source>
</evidence>
<reference evidence="16" key="1">
    <citation type="submission" date="2023-04" db="EMBL/GenBank/DDBJ databases">
        <title>Black Yeasts Isolated from many extreme environments.</title>
        <authorList>
            <person name="Coleine C."/>
            <person name="Stajich J.E."/>
            <person name="Selbmann L."/>
        </authorList>
    </citation>
    <scope>NUCLEOTIDE SEQUENCE</scope>
    <source>
        <strain evidence="16">CCFEE 5312</strain>
    </source>
</reference>
<proteinExistence type="inferred from homology"/>
<protein>
    <recommendedName>
        <fullName evidence="6">Ceramide glucosyltransferase</fullName>
        <ecNumber evidence="5">2.4.1.80</ecNumber>
    </recommendedName>
    <alternativeName>
        <fullName evidence="13">Glucosylceramide synthase</fullName>
    </alternativeName>
    <alternativeName>
        <fullName evidence="14">UDP-glucose ceramide glucosyltransferase</fullName>
    </alternativeName>
    <alternativeName>
        <fullName evidence="12">UDP-glucose:N-acylsphingosine D-glucosyltransferase</fullName>
    </alternativeName>
</protein>